<dbReference type="Pfam" id="PF17386">
    <property type="entry name" value="LBP_C"/>
    <property type="match status" value="1"/>
</dbReference>
<reference evidence="4 5" key="1">
    <citation type="submission" date="2019-08" db="EMBL/GenBank/DDBJ databases">
        <title>In-depth cultivation of the pig gut microbiome towards novel bacterial diversity and tailored functional studies.</title>
        <authorList>
            <person name="Wylensek D."/>
            <person name="Hitch T.C.A."/>
            <person name="Clavel T."/>
        </authorList>
    </citation>
    <scope>NUCLEOTIDE SEQUENCE [LARGE SCALE GENOMIC DNA]</scope>
    <source>
        <strain evidence="4 5">WB03_NA08</strain>
    </source>
</reference>
<protein>
    <submittedName>
        <fullName evidence="4">1,3-beta-galactosyl-N-acetylhexosamine phosphorylase</fullName>
        <ecNumber evidence="4">2.4.1.211</ecNumber>
    </submittedName>
</protein>
<name>A0A6N7W5K1_9ACTO</name>
<feature type="domain" description="Lacto-N-biose phosphorylase C-terminal" evidence="3">
    <location>
        <begin position="693"/>
        <end position="741"/>
    </location>
</feature>
<dbReference type="Gene3D" id="3.40.50.880">
    <property type="match status" value="1"/>
</dbReference>
<dbReference type="GO" id="GO:0050500">
    <property type="term" value="F:1,3-beta-galactosyl-N-acetylhexosamine phosphorylase activity"/>
    <property type="evidence" value="ECO:0007669"/>
    <property type="project" value="UniProtKB-EC"/>
</dbReference>
<accession>A0A6N7W5K1</accession>
<dbReference type="EC" id="2.4.1.211" evidence="4"/>
<evidence type="ECO:0000313" key="4">
    <source>
        <dbReference type="EMBL" id="MSS84681.1"/>
    </source>
</evidence>
<keyword evidence="4" id="KW-0328">Glycosyltransferase</keyword>
<dbReference type="SUPFAM" id="SSF52317">
    <property type="entry name" value="Class I glutamine amidotransferase-like"/>
    <property type="match status" value="1"/>
</dbReference>
<evidence type="ECO:0000259" key="3">
    <source>
        <dbReference type="Pfam" id="PF17386"/>
    </source>
</evidence>
<dbReference type="InterPro" id="IPR029062">
    <property type="entry name" value="Class_I_gatase-like"/>
</dbReference>
<dbReference type="InterPro" id="IPR013780">
    <property type="entry name" value="Glyco_hydro_b"/>
</dbReference>
<dbReference type="InterPro" id="IPR013783">
    <property type="entry name" value="Ig-like_fold"/>
</dbReference>
<gene>
    <name evidence="4" type="primary">gnpA</name>
    <name evidence="4" type="ORF">FYJ24_07865</name>
</gene>
<sequence>MTNDLRLTLPIERGLDEEIRALMQRLGADAVRNLDGTELPDWVIDESAKVYATYFCARGDEEWASLAGEERVRQFLMSTPTTAPSSAPLTINVMEGYLPAQFAPDPTADINRYWQVIDRTTGKTLPHESWSVVDAAPLPLRDPVRLVGELPVEAKSAIVTIANPEPFHVYTVNFLAKQIWDSTQIYNYLTNEWAKDPNRVKSRPYDVAYPRTWERVQSSLSQWLQSHPEVDVVRFTTFFYHFTLTFDDRAREKYVDWFGYSASVSVPALEDFAKEYGYALTPEDFVDAGYYNSPFRPPRAQFLDWVDFLSRRVSRQAQTLVKTVHDAGREAMMFLGDNWIGTEPYGRYFSEIGLDAVVGSVGSAATCRMISDIPGVRYTEGRFLPYFFPDVFSPGGDPVAEANESWLAARRAIVRSPLDRIGYGGYLSLAMKFPDFIDRVEEIINEFRQIHQRSGGHRPANAQPVIGILNAWGALRTWQTHMVAHALWYKQIYSYQGVIESLAGLPFEVRFISFDEVINDPHALAGIDVIINAGARGTAFSGGPAWNDITLQERLRAFVYAGGGLIGVGSPTARDGEVGTTFALADVFGVDQEIGWGLSTDRYSDHAASSHFITTDIPQPYDFGEDPGDIVSLGAKVLYESDGSIRLAVNEFGQGRAVYCAGLPYTSDNSRLLHRALVWAAKQEKNWDHVLASSNSAVEVAWYPQQGCYYAYNNTLESVTSMISGHGLCVELALQPMEGRWGEISDAS</sequence>
<evidence type="ECO:0000259" key="1">
    <source>
        <dbReference type="Pfam" id="PF09508"/>
    </source>
</evidence>
<dbReference type="Pfam" id="PF09508">
    <property type="entry name" value="Lact_bio_phlase"/>
    <property type="match status" value="1"/>
</dbReference>
<keyword evidence="4" id="KW-0808">Transferase</keyword>
<evidence type="ECO:0000259" key="2">
    <source>
        <dbReference type="Pfam" id="PF17385"/>
    </source>
</evidence>
<dbReference type="EMBL" id="VULO01000008">
    <property type="protein sequence ID" value="MSS84681.1"/>
    <property type="molecule type" value="Genomic_DNA"/>
</dbReference>
<dbReference type="Gene3D" id="3.20.20.80">
    <property type="entry name" value="Glycosidases"/>
    <property type="match status" value="1"/>
</dbReference>
<dbReference type="InterPro" id="IPR035363">
    <property type="entry name" value="LBP_M"/>
</dbReference>
<dbReference type="Proteomes" id="UP000470875">
    <property type="component" value="Unassembled WGS sequence"/>
</dbReference>
<dbReference type="Pfam" id="PF17385">
    <property type="entry name" value="LBP_M"/>
    <property type="match status" value="1"/>
</dbReference>
<dbReference type="GO" id="GO:0004645">
    <property type="term" value="F:1,4-alpha-oligoglucan phosphorylase activity"/>
    <property type="evidence" value="ECO:0007669"/>
    <property type="project" value="InterPro"/>
</dbReference>
<dbReference type="Gene3D" id="2.60.40.1180">
    <property type="entry name" value="Golgi alpha-mannosidase II"/>
    <property type="match status" value="1"/>
</dbReference>
<dbReference type="RefSeq" id="WP_154545258.1">
    <property type="nucleotide sequence ID" value="NZ_VULO01000008.1"/>
</dbReference>
<feature type="domain" description="Lacto-N-biose phosphorylase-like N-terminal TIM barrel" evidence="1">
    <location>
        <begin position="6"/>
        <end position="460"/>
    </location>
</feature>
<dbReference type="InterPro" id="IPR012711">
    <property type="entry name" value="Lacto-N-biose_phosphorylase"/>
</dbReference>
<organism evidence="4 5">
    <name type="scientific">Scrofimicrobium canadense</name>
    <dbReference type="NCBI Taxonomy" id="2652290"/>
    <lineage>
        <taxon>Bacteria</taxon>
        <taxon>Bacillati</taxon>
        <taxon>Actinomycetota</taxon>
        <taxon>Actinomycetes</taxon>
        <taxon>Actinomycetales</taxon>
        <taxon>Actinomycetaceae</taxon>
        <taxon>Scrofimicrobium</taxon>
    </lineage>
</organism>
<keyword evidence="5" id="KW-1185">Reference proteome</keyword>
<dbReference type="NCBIfam" id="TIGR02336">
    <property type="entry name" value="1,3-beta-galactosyl-N-acetylhexosamine phosphorylase"/>
    <property type="match status" value="1"/>
</dbReference>
<comment type="caution">
    <text evidence="4">The sequence shown here is derived from an EMBL/GenBank/DDBJ whole genome shotgun (WGS) entry which is preliminary data.</text>
</comment>
<dbReference type="InterPro" id="IPR035356">
    <property type="entry name" value="LBP_C"/>
</dbReference>
<dbReference type="GO" id="GO:0005975">
    <property type="term" value="P:carbohydrate metabolic process"/>
    <property type="evidence" value="ECO:0007669"/>
    <property type="project" value="UniProtKB-ARBA"/>
</dbReference>
<proteinExistence type="predicted"/>
<dbReference type="Gene3D" id="2.60.40.10">
    <property type="entry name" value="Immunoglobulins"/>
    <property type="match status" value="1"/>
</dbReference>
<feature type="domain" description="Lacto-N-biose phosphorylase central" evidence="2">
    <location>
        <begin position="466"/>
        <end position="684"/>
    </location>
</feature>
<dbReference type="InterPro" id="IPR035080">
    <property type="entry name" value="Lact_bio_phlase-like_N"/>
</dbReference>
<dbReference type="AlphaFoldDB" id="A0A6N7W5K1"/>
<evidence type="ECO:0000313" key="5">
    <source>
        <dbReference type="Proteomes" id="UP000470875"/>
    </source>
</evidence>